<dbReference type="Gene3D" id="3.20.20.140">
    <property type="entry name" value="Metal-dependent hydrolases"/>
    <property type="match status" value="1"/>
</dbReference>
<dbReference type="Pfam" id="PF07676">
    <property type="entry name" value="PD40"/>
    <property type="match status" value="2"/>
</dbReference>
<dbReference type="SUPFAM" id="SSF82171">
    <property type="entry name" value="DPP6 N-terminal domain-like"/>
    <property type="match status" value="2"/>
</dbReference>
<dbReference type="GO" id="GO:0016810">
    <property type="term" value="F:hydrolase activity, acting on carbon-nitrogen (but not peptide) bonds"/>
    <property type="evidence" value="ECO:0007669"/>
    <property type="project" value="InterPro"/>
</dbReference>
<dbReference type="RefSeq" id="WP_133474693.1">
    <property type="nucleotide sequence ID" value="NZ_SNWP01000011.1"/>
</dbReference>
<organism evidence="4 5">
    <name type="scientific">Sediminibacterium goheungense</name>
    <dbReference type="NCBI Taxonomy" id="1086393"/>
    <lineage>
        <taxon>Bacteria</taxon>
        <taxon>Pseudomonadati</taxon>
        <taxon>Bacteroidota</taxon>
        <taxon>Chitinophagia</taxon>
        <taxon>Chitinophagales</taxon>
        <taxon>Chitinophagaceae</taxon>
        <taxon>Sediminibacterium</taxon>
    </lineage>
</organism>
<keyword evidence="5" id="KW-1185">Reference proteome</keyword>
<dbReference type="SUPFAM" id="SSF51338">
    <property type="entry name" value="Composite domain of metallo-dependent hydrolases"/>
    <property type="match status" value="1"/>
</dbReference>
<evidence type="ECO:0000256" key="2">
    <source>
        <dbReference type="SAM" id="SignalP"/>
    </source>
</evidence>
<proteinExistence type="inferred from homology"/>
<dbReference type="Pfam" id="PF26549">
    <property type="entry name" value="Tricorn_N"/>
    <property type="match status" value="1"/>
</dbReference>
<evidence type="ECO:0000313" key="5">
    <source>
        <dbReference type="Proteomes" id="UP000295741"/>
    </source>
</evidence>
<dbReference type="Gene3D" id="2.120.10.30">
    <property type="entry name" value="TolB, C-terminal domain"/>
    <property type="match status" value="3"/>
</dbReference>
<gene>
    <name evidence="4" type="ORF">BC659_2127</name>
</gene>
<reference evidence="4 5" key="1">
    <citation type="submission" date="2019-03" db="EMBL/GenBank/DDBJ databases">
        <title>Genomic Encyclopedia of Archaeal and Bacterial Type Strains, Phase II (KMG-II): from individual species to whole genera.</title>
        <authorList>
            <person name="Goeker M."/>
        </authorList>
    </citation>
    <scope>NUCLEOTIDE SEQUENCE [LARGE SCALE GENOMIC DNA]</scope>
    <source>
        <strain evidence="4 5">DSM 28323</strain>
    </source>
</reference>
<dbReference type="Pfam" id="PF01979">
    <property type="entry name" value="Amidohydro_1"/>
    <property type="match status" value="1"/>
</dbReference>
<feature type="chain" id="PRO_5020659797" evidence="2">
    <location>
        <begin position="20"/>
        <end position="1087"/>
    </location>
</feature>
<dbReference type="Proteomes" id="UP000295741">
    <property type="component" value="Unassembled WGS sequence"/>
</dbReference>
<sequence length="1087" mass="120851">MLKAICVSVALLSTVILQAQEKSAPKWDVNNPPGPTKEISFPVSEGTWMNLDVSPDGKEIVFDLLGDIYSMPVTGGTAKLLRGGHAFEVQPRYSPDGTKILYTSDAGGGDNIWVMQRDGSNPIQITKETFRLLNNAAWMPGGEYIVARKHFTSTRSLGAGEMWMYHISGGGGLQLTVRKNDQQDVNEPVVSPDGRYVYFSEDMYPGGQFQYNKDPNNQIFVIRRLDRESGRIDNITGGPGGAVRPQLSHDGKTLAFVKRVRTKTVLYLRKLETGEEWPVFDDLSKDQQEAWSVFGLYTGFNWMPDDKEIVIWSRGKIIRIDINGINKSVNIPFTVNVKQKIVEAVRFQQNLNPESFDVNVIRHAVTSPDGKWLVFNAAGYLWKKELPNGKASRVTTGIDFEYEPSFSPDGKAIVYTTWNDENSGAIYSMGMNGGNAKKITTAKGIYRQPSFSPDGKWIVFRKESGSDALGPAFTALTGTFMMQADGSSGEKLVTQRGEQPRFNGNGTRIYYVLGGGMNRQFASCDLSGNDERIHLRSTYGSQFTVSPDDQWISFIDLHEVYIAAFPITGKTVDIGANTKDFPVRIVSRDAGINLHWSADSKKLNYTLGNQYFTIPLQDRFGFITNKSEADFKVPEKGIDIQVTLPVDKPSGMIAFTNATIITMKGDEVITGGTILVENNIITQIGKSVKIPSGAKLIDCKGKTIMPGFIDAHAHGSHFRSGMSPQKHWPYYTNMAYGVTAMHDPSANSEMVFAQSEMVKAGVMTGPRVFSTGTILYGADGDMKAVINSIDDARSALRRTKAFGAFSVKSYNQPRREQRQMIIQAARELGMEVVPEGGSFFFHNMTMVMDGHTTIEHNIPVAPLYNDVINLWKASKTAYTPTLIVNYAGVSGEYYWYQHTNVWEKERLLRFTPRTVIDTRSRHRTMLPEEEYKNGHILTSESAKKLNDNGVPVNIGAHGQIQGIGVHWEIWMMQQGGMGNLQALKTATINPAQSLGLDKWIGSLETGKLADLIVLDKNPLENIRNTESVKYTMVNGRLYDADSMNEIGNTNKPRSKFYWEQIKNAAAFSFPWATETAIETETCSCGKH</sequence>
<dbReference type="InterPro" id="IPR006680">
    <property type="entry name" value="Amidohydro-rel"/>
</dbReference>
<evidence type="ECO:0000313" key="4">
    <source>
        <dbReference type="EMBL" id="TDO26815.1"/>
    </source>
</evidence>
<dbReference type="InterPro" id="IPR032466">
    <property type="entry name" value="Metal_Hydrolase"/>
</dbReference>
<protein>
    <submittedName>
        <fullName evidence="4">Imidazolonepropionase-like amidohydrolase</fullName>
    </submittedName>
</protein>
<feature type="domain" description="Amidohydrolase-related" evidence="3">
    <location>
        <begin position="941"/>
        <end position="1037"/>
    </location>
</feature>
<dbReference type="EMBL" id="SNWP01000011">
    <property type="protein sequence ID" value="TDO26815.1"/>
    <property type="molecule type" value="Genomic_DNA"/>
</dbReference>
<evidence type="ECO:0000259" key="3">
    <source>
        <dbReference type="Pfam" id="PF01979"/>
    </source>
</evidence>
<dbReference type="InterPro" id="IPR011059">
    <property type="entry name" value="Metal-dep_hydrolase_composite"/>
</dbReference>
<dbReference type="Gene3D" id="2.30.40.10">
    <property type="entry name" value="Urease, subunit C, domain 1"/>
    <property type="match status" value="1"/>
</dbReference>
<keyword evidence="2" id="KW-0732">Signal</keyword>
<evidence type="ECO:0000256" key="1">
    <source>
        <dbReference type="ARBA" id="ARBA00009820"/>
    </source>
</evidence>
<dbReference type="InterPro" id="IPR011042">
    <property type="entry name" value="6-blade_b-propeller_TolB-like"/>
</dbReference>
<dbReference type="AlphaFoldDB" id="A0A4R6IY52"/>
<name>A0A4R6IY52_9BACT</name>
<dbReference type="OrthoDB" id="9815657at2"/>
<comment type="similarity">
    <text evidence="1">Belongs to the TolB family.</text>
</comment>
<keyword evidence="4" id="KW-0378">Hydrolase</keyword>
<feature type="signal peptide" evidence="2">
    <location>
        <begin position="1"/>
        <end position="19"/>
    </location>
</feature>
<dbReference type="InterPro" id="IPR011659">
    <property type="entry name" value="WD40"/>
</dbReference>
<dbReference type="PANTHER" id="PTHR36842">
    <property type="entry name" value="PROTEIN TOLB HOMOLOG"/>
    <property type="match status" value="1"/>
</dbReference>
<dbReference type="SUPFAM" id="SSF51556">
    <property type="entry name" value="Metallo-dependent hydrolases"/>
    <property type="match status" value="1"/>
</dbReference>
<accession>A0A4R6IY52</accession>
<dbReference type="PANTHER" id="PTHR36842:SF1">
    <property type="entry name" value="PROTEIN TOLB"/>
    <property type="match status" value="1"/>
</dbReference>
<comment type="caution">
    <text evidence="4">The sequence shown here is derived from an EMBL/GenBank/DDBJ whole genome shotgun (WGS) entry which is preliminary data.</text>
</comment>